<evidence type="ECO:0000313" key="1">
    <source>
        <dbReference type="EMBL" id="SDU72831.1"/>
    </source>
</evidence>
<keyword evidence="2" id="KW-1185">Reference proteome</keyword>
<protein>
    <submittedName>
        <fullName evidence="1">Uncharacterized protein</fullName>
    </submittedName>
</protein>
<reference evidence="1 2" key="1">
    <citation type="submission" date="2016-10" db="EMBL/GenBank/DDBJ databases">
        <authorList>
            <person name="Varghese N."/>
            <person name="Submissions S."/>
        </authorList>
    </citation>
    <scope>NUCLEOTIDE SEQUENCE [LARGE SCALE GENOMIC DNA]</scope>
    <source>
        <strain evidence="1 2">BS3667</strain>
    </source>
</reference>
<name>A0ABY0W557_9PSED</name>
<sequence>MLSEMTAMNSTLLLLNALALAVLVIFHFQPEPAAAEQHVQIYNKPLAPQPQVAVMNSVSSVTPHLTTEHPAANLASEGERWVF</sequence>
<accession>A0ABY0W557</accession>
<proteinExistence type="predicted"/>
<gene>
    <name evidence="1" type="ORF">SAMN04490201_4360</name>
</gene>
<dbReference type="EMBL" id="LT629795">
    <property type="protein sequence ID" value="SDU72831.1"/>
    <property type="molecule type" value="Genomic_DNA"/>
</dbReference>
<evidence type="ECO:0000313" key="2">
    <source>
        <dbReference type="Proteomes" id="UP000182058"/>
    </source>
</evidence>
<dbReference type="Proteomes" id="UP000182058">
    <property type="component" value="Chromosome I"/>
</dbReference>
<organism evidence="1 2">
    <name type="scientific">Pseudomonas psychrophila</name>
    <dbReference type="NCBI Taxonomy" id="122355"/>
    <lineage>
        <taxon>Bacteria</taxon>
        <taxon>Pseudomonadati</taxon>
        <taxon>Pseudomonadota</taxon>
        <taxon>Gammaproteobacteria</taxon>
        <taxon>Pseudomonadales</taxon>
        <taxon>Pseudomonadaceae</taxon>
        <taxon>Pseudomonas</taxon>
    </lineage>
</organism>